<name>U1RWK7_9ACTO</name>
<dbReference type="AlphaFoldDB" id="U1RWK7"/>
<proteinExistence type="predicted"/>
<evidence type="ECO:0000313" key="2">
    <source>
        <dbReference type="EMBL" id="ERH22807.1"/>
    </source>
</evidence>
<reference evidence="2 3" key="1">
    <citation type="submission" date="2013-08" db="EMBL/GenBank/DDBJ databases">
        <authorList>
            <person name="Weinstock G."/>
            <person name="Sodergren E."/>
            <person name="Wylie T."/>
            <person name="Fulton L."/>
            <person name="Fulton R."/>
            <person name="Fronick C."/>
            <person name="O'Laughlin M."/>
            <person name="Godfrey J."/>
            <person name="Miner T."/>
            <person name="Herter B."/>
            <person name="Appelbaum E."/>
            <person name="Cordes M."/>
            <person name="Lek S."/>
            <person name="Wollam A."/>
            <person name="Pepin K.H."/>
            <person name="Palsikar V.B."/>
            <person name="Mitreva M."/>
            <person name="Wilson R.K."/>
        </authorList>
    </citation>
    <scope>NUCLEOTIDE SEQUENCE [LARGE SCALE GENOMIC DNA]</scope>
    <source>
        <strain evidence="2 3">F0542</strain>
    </source>
</reference>
<protein>
    <submittedName>
        <fullName evidence="2">Uncharacterized protein</fullName>
    </submittedName>
</protein>
<dbReference type="PATRIC" id="fig|1321818.3.peg.1856"/>
<keyword evidence="3" id="KW-1185">Reference proteome</keyword>
<evidence type="ECO:0000256" key="1">
    <source>
        <dbReference type="SAM" id="MobiDB-lite"/>
    </source>
</evidence>
<dbReference type="EMBL" id="AWSE01000131">
    <property type="protein sequence ID" value="ERH22807.1"/>
    <property type="molecule type" value="Genomic_DNA"/>
</dbReference>
<comment type="caution">
    <text evidence="2">The sequence shown here is derived from an EMBL/GenBank/DDBJ whole genome shotgun (WGS) entry which is preliminary data.</text>
</comment>
<dbReference type="Proteomes" id="UP000016536">
    <property type="component" value="Unassembled WGS sequence"/>
</dbReference>
<sequence>MAFDRGPRSRVVPRSDHHDPTARAQFRRPPPKTDGAGRSPGLFPEAGLRSSCSSPALTPGTRRGRSRADSIVRDLMMPMRTTGRHVR</sequence>
<dbReference type="HOGENOM" id="CLU_2476397_0_0_11"/>
<accession>U1RWK7</accession>
<evidence type="ECO:0000313" key="3">
    <source>
        <dbReference type="Proteomes" id="UP000016536"/>
    </source>
</evidence>
<feature type="region of interest" description="Disordered" evidence="1">
    <location>
        <begin position="1"/>
        <end position="87"/>
    </location>
</feature>
<organism evidence="2 3">
    <name type="scientific">Actinomyces johnsonii F0542</name>
    <dbReference type="NCBI Taxonomy" id="1321818"/>
    <lineage>
        <taxon>Bacteria</taxon>
        <taxon>Bacillati</taxon>
        <taxon>Actinomycetota</taxon>
        <taxon>Actinomycetes</taxon>
        <taxon>Actinomycetales</taxon>
        <taxon>Actinomycetaceae</taxon>
        <taxon>Actinomyces</taxon>
    </lineage>
</organism>
<gene>
    <name evidence="2" type="ORF">HMPREF1979_02203</name>
</gene>